<dbReference type="RefSeq" id="WP_072968855.1">
    <property type="nucleotide sequence ID" value="NZ_FRAJ01000033.1"/>
</dbReference>
<proteinExistence type="predicted"/>
<accession>A0A1M6TSQ6</accession>
<gene>
    <name evidence="2" type="ORF">SAMN02745883_02429</name>
</gene>
<keyword evidence="3" id="KW-1185">Reference proteome</keyword>
<evidence type="ECO:0000256" key="1">
    <source>
        <dbReference type="SAM" id="Phobius"/>
    </source>
</evidence>
<reference evidence="2 3" key="1">
    <citation type="submission" date="2016-11" db="EMBL/GenBank/DDBJ databases">
        <authorList>
            <person name="Jaros S."/>
            <person name="Januszkiewicz K."/>
            <person name="Wedrychowicz H."/>
        </authorList>
    </citation>
    <scope>NUCLEOTIDE SEQUENCE [LARGE SCALE GENOMIC DNA]</scope>
    <source>
        <strain evidence="2 3">DSM 14501</strain>
    </source>
</reference>
<name>A0A1M6TSQ6_9FIRM</name>
<dbReference type="AlphaFoldDB" id="A0A1M6TSQ6"/>
<dbReference type="STRING" id="1121266.SAMN02745883_02429"/>
<feature type="transmembrane region" description="Helical" evidence="1">
    <location>
        <begin position="161"/>
        <end position="183"/>
    </location>
</feature>
<sequence length="197" mass="22772">MKRIVCILLVFIFLFSIISFSFANSYDLNEFPSFDKFLKQTGKTDYVFVSESGRKNVYLFNTSSLVWLDDSCVNLVIEDDSNIRELNYRGGSWFLNDEIHSRRISLYKPTFLSSSVNIYYEDLGVGDKPDEERILFHADSFFLHNPVVELMKQGKMTVMEVVKIITILILAVVPTTLGLILLARRLLKVFRGLFSRL</sequence>
<evidence type="ECO:0000313" key="3">
    <source>
        <dbReference type="Proteomes" id="UP000184082"/>
    </source>
</evidence>
<keyword evidence="1" id="KW-1133">Transmembrane helix</keyword>
<keyword evidence="1" id="KW-0472">Membrane</keyword>
<protein>
    <submittedName>
        <fullName evidence="2">Uncharacterized protein</fullName>
    </submittedName>
</protein>
<dbReference type="Proteomes" id="UP000184082">
    <property type="component" value="Unassembled WGS sequence"/>
</dbReference>
<dbReference type="EMBL" id="FRAJ01000033">
    <property type="protein sequence ID" value="SHK59943.1"/>
    <property type="molecule type" value="Genomic_DNA"/>
</dbReference>
<organism evidence="2 3">
    <name type="scientific">Caminicella sporogenes DSM 14501</name>
    <dbReference type="NCBI Taxonomy" id="1121266"/>
    <lineage>
        <taxon>Bacteria</taxon>
        <taxon>Bacillati</taxon>
        <taxon>Bacillota</taxon>
        <taxon>Clostridia</taxon>
        <taxon>Peptostreptococcales</taxon>
        <taxon>Caminicellaceae</taxon>
        <taxon>Caminicella</taxon>
    </lineage>
</organism>
<keyword evidence="1" id="KW-0812">Transmembrane</keyword>
<evidence type="ECO:0000313" key="2">
    <source>
        <dbReference type="EMBL" id="SHK59943.1"/>
    </source>
</evidence>